<organism evidence="2 3">
    <name type="scientific">Tulasnella calospora MUT 4182</name>
    <dbReference type="NCBI Taxonomy" id="1051891"/>
    <lineage>
        <taxon>Eukaryota</taxon>
        <taxon>Fungi</taxon>
        <taxon>Dikarya</taxon>
        <taxon>Basidiomycota</taxon>
        <taxon>Agaricomycotina</taxon>
        <taxon>Agaricomycetes</taxon>
        <taxon>Cantharellales</taxon>
        <taxon>Tulasnellaceae</taxon>
        <taxon>Tulasnella</taxon>
    </lineage>
</organism>
<dbReference type="Pfam" id="PF17667">
    <property type="entry name" value="Pkinase_fungal"/>
    <property type="match status" value="2"/>
</dbReference>
<dbReference type="OrthoDB" id="5569250at2759"/>
<dbReference type="PANTHER" id="PTHR38248:SF2">
    <property type="entry name" value="FUNK1 11"/>
    <property type="match status" value="1"/>
</dbReference>
<dbReference type="GO" id="GO:0005524">
    <property type="term" value="F:ATP binding"/>
    <property type="evidence" value="ECO:0007669"/>
    <property type="project" value="InterPro"/>
</dbReference>
<dbReference type="InterPro" id="IPR011009">
    <property type="entry name" value="Kinase-like_dom_sf"/>
</dbReference>
<dbReference type="SUPFAM" id="SSF56112">
    <property type="entry name" value="Protein kinase-like (PK-like)"/>
    <property type="match status" value="1"/>
</dbReference>
<dbReference type="InterPro" id="IPR040976">
    <property type="entry name" value="Pkinase_fungal"/>
</dbReference>
<dbReference type="InterPro" id="IPR000719">
    <property type="entry name" value="Prot_kinase_dom"/>
</dbReference>
<reference evidence="2 3" key="1">
    <citation type="submission" date="2014-04" db="EMBL/GenBank/DDBJ databases">
        <authorList>
            <consortium name="DOE Joint Genome Institute"/>
            <person name="Kuo A."/>
            <person name="Girlanda M."/>
            <person name="Perotto S."/>
            <person name="Kohler A."/>
            <person name="Nagy L.G."/>
            <person name="Floudas D."/>
            <person name="Copeland A."/>
            <person name="Barry K.W."/>
            <person name="Cichocki N."/>
            <person name="Veneault-Fourrey C."/>
            <person name="LaButti K."/>
            <person name="Lindquist E.A."/>
            <person name="Lipzen A."/>
            <person name="Lundell T."/>
            <person name="Morin E."/>
            <person name="Murat C."/>
            <person name="Sun H."/>
            <person name="Tunlid A."/>
            <person name="Henrissat B."/>
            <person name="Grigoriev I.V."/>
            <person name="Hibbett D.S."/>
            <person name="Martin F."/>
            <person name="Nordberg H.P."/>
            <person name="Cantor M.N."/>
            <person name="Hua S.X."/>
        </authorList>
    </citation>
    <scope>NUCLEOTIDE SEQUENCE [LARGE SCALE GENOMIC DNA]</scope>
    <source>
        <strain evidence="2 3">MUT 4182</strain>
    </source>
</reference>
<accession>A0A0C3Q2A8</accession>
<dbReference type="AlphaFoldDB" id="A0A0C3Q2A8"/>
<dbReference type="GO" id="GO:0004672">
    <property type="term" value="F:protein kinase activity"/>
    <property type="evidence" value="ECO:0007669"/>
    <property type="project" value="InterPro"/>
</dbReference>
<dbReference type="PANTHER" id="PTHR38248">
    <property type="entry name" value="FUNK1 6"/>
    <property type="match status" value="1"/>
</dbReference>
<dbReference type="HOGENOM" id="CLU_045299_0_0_1"/>
<name>A0A0C3Q2A8_9AGAM</name>
<evidence type="ECO:0000313" key="2">
    <source>
        <dbReference type="EMBL" id="KIO16504.1"/>
    </source>
</evidence>
<dbReference type="Proteomes" id="UP000054248">
    <property type="component" value="Unassembled WGS sequence"/>
</dbReference>
<feature type="domain" description="Protein kinase" evidence="1">
    <location>
        <begin position="39"/>
        <end position="359"/>
    </location>
</feature>
<reference evidence="3" key="2">
    <citation type="submission" date="2015-01" db="EMBL/GenBank/DDBJ databases">
        <title>Evolutionary Origins and Diversification of the Mycorrhizal Mutualists.</title>
        <authorList>
            <consortium name="DOE Joint Genome Institute"/>
            <consortium name="Mycorrhizal Genomics Consortium"/>
            <person name="Kohler A."/>
            <person name="Kuo A."/>
            <person name="Nagy L.G."/>
            <person name="Floudas D."/>
            <person name="Copeland A."/>
            <person name="Barry K.W."/>
            <person name="Cichocki N."/>
            <person name="Veneault-Fourrey C."/>
            <person name="LaButti K."/>
            <person name="Lindquist E.A."/>
            <person name="Lipzen A."/>
            <person name="Lundell T."/>
            <person name="Morin E."/>
            <person name="Murat C."/>
            <person name="Riley R."/>
            <person name="Ohm R."/>
            <person name="Sun H."/>
            <person name="Tunlid A."/>
            <person name="Henrissat B."/>
            <person name="Grigoriev I.V."/>
            <person name="Hibbett D.S."/>
            <person name="Martin F."/>
        </authorList>
    </citation>
    <scope>NUCLEOTIDE SEQUENCE [LARGE SCALE GENOMIC DNA]</scope>
    <source>
        <strain evidence="3">MUT 4182</strain>
    </source>
</reference>
<keyword evidence="3" id="KW-1185">Reference proteome</keyword>
<dbReference type="EMBL" id="KN823549">
    <property type="protein sequence ID" value="KIO16504.1"/>
    <property type="molecule type" value="Genomic_DNA"/>
</dbReference>
<sequence length="433" mass="49497">MKDDALGFNPFFAGPVKPVAKLCDMLVSIPDNPGQSLKLGKVLDRRTGIVGRATLVHRAQLRRGEESTQNPGEFDVVLKSSWQHQNRKPESDILQNLHSNERARTYIVGWYAGWEQENTSRNWQRAKFGLQGIVVDDRALRHTVVEYLNPITKLSQPFHVRHIGWSILNAIGFLNDNGWFHRDISIGNMGFVTLPECGGVLVKLHDFDLSKAHNSPQDNPHWTGTLPFVAIGLLECQNAKPRIGFDVEALIWTLLWIVQVHGDGEAVDAPFADHPLKDWFDDPTNLHKLATNKRNYLLNPPQGYFTNAFYRPLNRDMKELALAWYNKQAKLLMERLDQNQEAEDRVLNRLAASPEHLATGPAYARFVEGLVKQELEDSWEGETVYLSDEVYGQPSFTFVREWMEKKEWHKLQNRCSCPKTVVQAHCAQFKPKS</sequence>
<dbReference type="Gene3D" id="1.10.510.10">
    <property type="entry name" value="Transferase(Phosphotransferase) domain 1"/>
    <property type="match status" value="1"/>
</dbReference>
<proteinExistence type="predicted"/>
<dbReference type="PROSITE" id="PS50011">
    <property type="entry name" value="PROTEIN_KINASE_DOM"/>
    <property type="match status" value="1"/>
</dbReference>
<evidence type="ECO:0000313" key="3">
    <source>
        <dbReference type="Proteomes" id="UP000054248"/>
    </source>
</evidence>
<evidence type="ECO:0000259" key="1">
    <source>
        <dbReference type="PROSITE" id="PS50011"/>
    </source>
</evidence>
<protein>
    <recommendedName>
        <fullName evidence="1">Protein kinase domain-containing protein</fullName>
    </recommendedName>
</protein>
<gene>
    <name evidence="2" type="ORF">M407DRAFT_246967</name>
</gene>